<proteinExistence type="predicted"/>
<accession>A0A098M778</accession>
<name>A0A098M778_9BACL</name>
<evidence type="ECO:0000313" key="1">
    <source>
        <dbReference type="EMBL" id="KGE18419.1"/>
    </source>
</evidence>
<dbReference type="eggNOG" id="ENOG5032U31">
    <property type="taxonomic scope" value="Bacteria"/>
</dbReference>
<evidence type="ECO:0000313" key="2">
    <source>
        <dbReference type="Proteomes" id="UP000029734"/>
    </source>
</evidence>
<keyword evidence="2" id="KW-1185">Reference proteome</keyword>
<dbReference type="STRING" id="268407.PWYN_28360"/>
<dbReference type="EMBL" id="JQCR01000003">
    <property type="protein sequence ID" value="KGE18419.1"/>
    <property type="molecule type" value="Genomic_DNA"/>
</dbReference>
<protein>
    <submittedName>
        <fullName evidence="1">Uncharacterized protein</fullName>
    </submittedName>
</protein>
<dbReference type="AlphaFoldDB" id="A0A098M778"/>
<reference evidence="1 2" key="1">
    <citation type="submission" date="2014-08" db="EMBL/GenBank/DDBJ databases">
        <authorList>
            <person name="den Bakker H.C."/>
        </authorList>
    </citation>
    <scope>NUCLEOTIDE SEQUENCE [LARGE SCALE GENOMIC DNA]</scope>
    <source>
        <strain evidence="1 2">DSM 18334</strain>
    </source>
</reference>
<reference evidence="1 2" key="2">
    <citation type="submission" date="2014-10" db="EMBL/GenBank/DDBJ databases">
        <title>Comparative genomics of the Paenibacillus odorifer group.</title>
        <authorList>
            <person name="Tsai Y.-C."/>
            <person name="Martin N."/>
            <person name="Korlach J."/>
            <person name="Wiedmann M."/>
        </authorList>
    </citation>
    <scope>NUCLEOTIDE SEQUENCE [LARGE SCALE GENOMIC DNA]</scope>
    <source>
        <strain evidence="1 2">DSM 18334</strain>
    </source>
</reference>
<comment type="caution">
    <text evidence="1">The sequence shown here is derived from an EMBL/GenBank/DDBJ whole genome shotgun (WGS) entry which is preliminary data.</text>
</comment>
<gene>
    <name evidence="1" type="ORF">PWYN_28360</name>
</gene>
<dbReference type="Proteomes" id="UP000029734">
    <property type="component" value="Unassembled WGS sequence"/>
</dbReference>
<sequence length="154" mass="18266">MNQITVIKNKSQYIQEDHYVILIDNKPLELILHELYPEELFLGLVPTIIDWISLDEEAKFFQRRFNINHDRKIVPVLMCPDDCDLSCTIIVAEVITSDDQVIWQRIGVDCSKWINSNYELIGTEVRWLYKVPEMKFDKESYKTLEVIYKPTNLQ</sequence>
<organism evidence="1 2">
    <name type="scientific">Paenibacillus wynnii</name>
    <dbReference type="NCBI Taxonomy" id="268407"/>
    <lineage>
        <taxon>Bacteria</taxon>
        <taxon>Bacillati</taxon>
        <taxon>Bacillota</taxon>
        <taxon>Bacilli</taxon>
        <taxon>Bacillales</taxon>
        <taxon>Paenibacillaceae</taxon>
        <taxon>Paenibacillus</taxon>
    </lineage>
</organism>